<dbReference type="InterPro" id="IPR036388">
    <property type="entry name" value="WH-like_DNA-bd_sf"/>
</dbReference>
<accession>A0A238ZNN0</accession>
<keyword evidence="2" id="KW-0238">DNA-binding</keyword>
<protein>
    <submittedName>
        <fullName evidence="5">Transcriptional regulator, GntR family</fullName>
    </submittedName>
</protein>
<gene>
    <name evidence="5" type="ORF">SAMN05216255_0529</name>
</gene>
<dbReference type="SUPFAM" id="SSF46785">
    <property type="entry name" value="Winged helix' DNA-binding domain"/>
    <property type="match status" value="1"/>
</dbReference>
<organism evidence="5 6">
    <name type="scientific">Pseudomonas segetis</name>
    <dbReference type="NCBI Taxonomy" id="298908"/>
    <lineage>
        <taxon>Bacteria</taxon>
        <taxon>Pseudomonadati</taxon>
        <taxon>Pseudomonadota</taxon>
        <taxon>Gammaproteobacteria</taxon>
        <taxon>Pseudomonadales</taxon>
        <taxon>Pseudomonadaceae</taxon>
        <taxon>Pseudomonas</taxon>
    </lineage>
</organism>
<proteinExistence type="predicted"/>
<reference evidence="6" key="1">
    <citation type="submission" date="2017-06" db="EMBL/GenBank/DDBJ databases">
        <authorList>
            <person name="Varghese N."/>
            <person name="Submissions S."/>
        </authorList>
    </citation>
    <scope>NUCLEOTIDE SEQUENCE [LARGE SCALE GENOMIC DNA]</scope>
    <source>
        <strain evidence="6">CIP 108523</strain>
    </source>
</reference>
<keyword evidence="3" id="KW-0804">Transcription</keyword>
<dbReference type="Gene3D" id="3.40.1410.10">
    <property type="entry name" value="Chorismate lyase-like"/>
    <property type="match status" value="1"/>
</dbReference>
<dbReference type="PANTHER" id="PTHR44846:SF1">
    <property type="entry name" value="MANNOSYL-D-GLYCERATE TRANSPORT_METABOLISM SYSTEM REPRESSOR MNGR-RELATED"/>
    <property type="match status" value="1"/>
</dbReference>
<dbReference type="InterPro" id="IPR011663">
    <property type="entry name" value="UTRA"/>
</dbReference>
<dbReference type="Pfam" id="PF00392">
    <property type="entry name" value="GntR"/>
    <property type="match status" value="1"/>
</dbReference>
<evidence type="ECO:0000259" key="4">
    <source>
        <dbReference type="PROSITE" id="PS50949"/>
    </source>
</evidence>
<name>A0A238ZNN0_9PSED</name>
<dbReference type="GO" id="GO:0045892">
    <property type="term" value="P:negative regulation of DNA-templated transcription"/>
    <property type="evidence" value="ECO:0007669"/>
    <property type="project" value="TreeGrafter"/>
</dbReference>
<evidence type="ECO:0000256" key="3">
    <source>
        <dbReference type="ARBA" id="ARBA00023163"/>
    </source>
</evidence>
<dbReference type="PROSITE" id="PS50949">
    <property type="entry name" value="HTH_GNTR"/>
    <property type="match status" value="1"/>
</dbReference>
<keyword evidence="6" id="KW-1185">Reference proteome</keyword>
<dbReference type="GO" id="GO:0003677">
    <property type="term" value="F:DNA binding"/>
    <property type="evidence" value="ECO:0007669"/>
    <property type="project" value="UniProtKB-KW"/>
</dbReference>
<dbReference type="SMART" id="SM00345">
    <property type="entry name" value="HTH_GNTR"/>
    <property type="match status" value="1"/>
</dbReference>
<evidence type="ECO:0000256" key="2">
    <source>
        <dbReference type="ARBA" id="ARBA00023125"/>
    </source>
</evidence>
<dbReference type="Proteomes" id="UP000242915">
    <property type="component" value="Unassembled WGS sequence"/>
</dbReference>
<dbReference type="GO" id="GO:0003700">
    <property type="term" value="F:DNA-binding transcription factor activity"/>
    <property type="evidence" value="ECO:0007669"/>
    <property type="project" value="InterPro"/>
</dbReference>
<evidence type="ECO:0000313" key="6">
    <source>
        <dbReference type="Proteomes" id="UP000242915"/>
    </source>
</evidence>
<sequence>MNGLKLGSDQRLPLYQRLRDEILAKIASGEWRPGEPIPTEAELTKTYNVAIGTVRKAVDTLVVDGLLQRSQGRGTYVRRPDFNSSLFRFFRQTNSSGEHQVPQSRIVTLGLEPAPQTVINALKLSASDTVIRMQRVRTSGERAIFTEVIWLPASRFAKLLEVDPQDFGNLLYPFYEQQCGQLVASAKETLTVELADAQTSAALGIDSGKPVVVIERTALSYDNTPLEYRISRGAADTFRYQIEIS</sequence>
<dbReference type="AlphaFoldDB" id="A0A238ZNN0"/>
<dbReference type="Gene3D" id="1.10.10.10">
    <property type="entry name" value="Winged helix-like DNA-binding domain superfamily/Winged helix DNA-binding domain"/>
    <property type="match status" value="1"/>
</dbReference>
<dbReference type="InterPro" id="IPR036390">
    <property type="entry name" value="WH_DNA-bd_sf"/>
</dbReference>
<dbReference type="InterPro" id="IPR050679">
    <property type="entry name" value="Bact_HTH_transcr_reg"/>
</dbReference>
<keyword evidence="1" id="KW-0805">Transcription regulation</keyword>
<dbReference type="InterPro" id="IPR000524">
    <property type="entry name" value="Tscrpt_reg_HTH_GntR"/>
</dbReference>
<dbReference type="SMART" id="SM00866">
    <property type="entry name" value="UTRA"/>
    <property type="match status" value="1"/>
</dbReference>
<dbReference type="EMBL" id="FZOG01000001">
    <property type="protein sequence ID" value="SNR84314.1"/>
    <property type="molecule type" value="Genomic_DNA"/>
</dbReference>
<evidence type="ECO:0000256" key="1">
    <source>
        <dbReference type="ARBA" id="ARBA00023015"/>
    </source>
</evidence>
<dbReference type="CDD" id="cd07377">
    <property type="entry name" value="WHTH_GntR"/>
    <property type="match status" value="1"/>
</dbReference>
<dbReference type="Pfam" id="PF07702">
    <property type="entry name" value="UTRA"/>
    <property type="match status" value="1"/>
</dbReference>
<feature type="domain" description="HTH gntR-type" evidence="4">
    <location>
        <begin position="12"/>
        <end position="80"/>
    </location>
</feature>
<dbReference type="RefSeq" id="WP_089358704.1">
    <property type="nucleotide sequence ID" value="NZ_FZOG01000001.1"/>
</dbReference>
<dbReference type="SUPFAM" id="SSF64288">
    <property type="entry name" value="Chorismate lyase-like"/>
    <property type="match status" value="1"/>
</dbReference>
<dbReference type="InterPro" id="IPR028978">
    <property type="entry name" value="Chorismate_lyase_/UTRA_dom_sf"/>
</dbReference>
<dbReference type="PANTHER" id="PTHR44846">
    <property type="entry name" value="MANNOSYL-D-GLYCERATE TRANSPORT/METABOLISM SYSTEM REPRESSOR MNGR-RELATED"/>
    <property type="match status" value="1"/>
</dbReference>
<evidence type="ECO:0000313" key="5">
    <source>
        <dbReference type="EMBL" id="SNR84314.1"/>
    </source>
</evidence>